<organism evidence="18">
    <name type="scientific">Ditylum brightwellii</name>
    <dbReference type="NCBI Taxonomy" id="49249"/>
    <lineage>
        <taxon>Eukaryota</taxon>
        <taxon>Sar</taxon>
        <taxon>Stramenopiles</taxon>
        <taxon>Ochrophyta</taxon>
        <taxon>Bacillariophyta</taxon>
        <taxon>Mediophyceae</taxon>
        <taxon>Lithodesmiophycidae</taxon>
        <taxon>Lithodesmiales</taxon>
        <taxon>Lithodesmiaceae</taxon>
        <taxon>Ditylum</taxon>
    </lineage>
</organism>
<accession>A0A6V2FZ23</accession>
<feature type="compositionally biased region" description="Polar residues" evidence="15">
    <location>
        <begin position="21"/>
        <end position="32"/>
    </location>
</feature>
<evidence type="ECO:0000256" key="12">
    <source>
        <dbReference type="ARBA" id="ARBA00023136"/>
    </source>
</evidence>
<evidence type="ECO:0000259" key="16">
    <source>
        <dbReference type="Pfam" id="PF01764"/>
    </source>
</evidence>
<evidence type="ECO:0000256" key="9">
    <source>
        <dbReference type="ARBA" id="ARBA00022963"/>
    </source>
</evidence>
<comment type="catalytic activity">
    <reaction evidence="13">
        <text>a 1,2-diacyl-sn-glycerol + H2O = a 2-acylglycerol + a fatty acid + H(+)</text>
        <dbReference type="Rhea" id="RHEA:33275"/>
        <dbReference type="ChEBI" id="CHEBI:15377"/>
        <dbReference type="ChEBI" id="CHEBI:15378"/>
        <dbReference type="ChEBI" id="CHEBI:17389"/>
        <dbReference type="ChEBI" id="CHEBI:17815"/>
        <dbReference type="ChEBI" id="CHEBI:28868"/>
        <dbReference type="EC" id="3.1.1.116"/>
    </reaction>
    <physiologicalReaction direction="left-to-right" evidence="13">
        <dbReference type="Rhea" id="RHEA:33276"/>
    </physiologicalReaction>
</comment>
<dbReference type="InterPro" id="IPR002921">
    <property type="entry name" value="Fungal_lipase-type"/>
</dbReference>
<dbReference type="PANTHER" id="PTHR45792:SF8">
    <property type="entry name" value="DIACYLGLYCEROL LIPASE-ALPHA"/>
    <property type="match status" value="1"/>
</dbReference>
<protein>
    <recommendedName>
        <fullName evidence="14">sn-1-specific diacylglycerol lipase</fullName>
        <ecNumber evidence="14">3.1.1.116</ecNumber>
    </recommendedName>
</protein>
<dbReference type="Pfam" id="PF01764">
    <property type="entry name" value="Lipase_3"/>
    <property type="match status" value="1"/>
</dbReference>
<dbReference type="CDD" id="cd00519">
    <property type="entry name" value="Lipase_3"/>
    <property type="match status" value="1"/>
</dbReference>
<dbReference type="InterPro" id="IPR029058">
    <property type="entry name" value="AB_hydrolase_fold"/>
</dbReference>
<evidence type="ECO:0000256" key="7">
    <source>
        <dbReference type="ARBA" id="ARBA00022801"/>
    </source>
</evidence>
<feature type="region of interest" description="Disordered" evidence="15">
    <location>
        <begin position="1"/>
        <end position="32"/>
    </location>
</feature>
<keyword evidence="4" id="KW-0597">Phosphoprotein</keyword>
<evidence type="ECO:0000256" key="6">
    <source>
        <dbReference type="ARBA" id="ARBA00022723"/>
    </source>
</evidence>
<reference evidence="18" key="1">
    <citation type="submission" date="2021-01" db="EMBL/GenBank/DDBJ databases">
        <authorList>
            <person name="Corre E."/>
            <person name="Pelletier E."/>
            <person name="Niang G."/>
            <person name="Scheremetjew M."/>
            <person name="Finn R."/>
            <person name="Kale V."/>
            <person name="Holt S."/>
            <person name="Cochrane G."/>
            <person name="Meng A."/>
            <person name="Brown T."/>
            <person name="Cohen L."/>
        </authorList>
    </citation>
    <scope>NUCLEOTIDE SEQUENCE</scope>
    <source>
        <strain evidence="18">GSO104</strain>
    </source>
</reference>
<evidence type="ECO:0000256" key="11">
    <source>
        <dbReference type="ARBA" id="ARBA00023098"/>
    </source>
</evidence>
<dbReference type="GO" id="GO:0016042">
    <property type="term" value="P:lipid catabolic process"/>
    <property type="evidence" value="ECO:0007669"/>
    <property type="project" value="UniProtKB-KW"/>
</dbReference>
<evidence type="ECO:0000313" key="18">
    <source>
        <dbReference type="EMBL" id="CAE4611363.1"/>
    </source>
</evidence>
<evidence type="ECO:0000256" key="4">
    <source>
        <dbReference type="ARBA" id="ARBA00022553"/>
    </source>
</evidence>
<keyword evidence="5" id="KW-0812">Transmembrane</keyword>
<keyword evidence="9" id="KW-0442">Lipid degradation</keyword>
<feature type="domain" description="Fungal lipase-type" evidence="16">
    <location>
        <begin position="203"/>
        <end position="344"/>
    </location>
</feature>
<keyword evidence="3" id="KW-1003">Cell membrane</keyword>
<dbReference type="GO" id="GO:0016298">
    <property type="term" value="F:lipase activity"/>
    <property type="evidence" value="ECO:0007669"/>
    <property type="project" value="TreeGrafter"/>
</dbReference>
<evidence type="ECO:0000256" key="3">
    <source>
        <dbReference type="ARBA" id="ARBA00022475"/>
    </source>
</evidence>
<gene>
    <name evidence="17" type="ORF">DBRI00130_LOCUS17056</name>
    <name evidence="18" type="ORF">DBRI00130_LOCUS17058</name>
</gene>
<sequence length="516" mass="57265">MSNIEEGLDGPAHKLSEKKTSSGVGESTLQSSRQSMLKMMKDAALLEEKRYLGYSADNDSSIADSGHALTYRIKREGDKVTTVPAIRKILSPAVAVDRSALAEGARYSRVALAIYTWMMFIFNRPCLGAGLLGCARSMTFLRRVRQSKKDSTIIGDNICGCNEAALFVQAGINETDIVYAQFSNIGCKLPYCILIDREWKSVVVAIRGTLSLDDLIRDITIDPHPLEKVCEKYGFDGQGESAHYGMYESAEWIYDDIQSHGVLEKLLLAESAECAGFKLRVVGHSLGAGVAAILALMLRRKYPDLKGLCFSPPGCVFSRKTADECKEFITSYALNTDLVPRLCLESLENLRNEVLLLINRIKIPKHYVVTPAFFSTIGNINVAKESSGEVLHGLNSIPSSEFGKQLNDFKKAQETRKEKRGIFQVQMFPPGDVVYLHKTSDDRNCLHGLLSCTTCGVVQKQPIYSARWAQYDDFQEILIGQSMLTDHFPQNVCHELERIAASFGIDFPYNDYSGNG</sequence>
<dbReference type="GO" id="GO:0005886">
    <property type="term" value="C:plasma membrane"/>
    <property type="evidence" value="ECO:0007669"/>
    <property type="project" value="UniProtKB-SubCell"/>
</dbReference>
<dbReference type="SUPFAM" id="SSF53474">
    <property type="entry name" value="alpha/beta-Hydrolases"/>
    <property type="match status" value="1"/>
</dbReference>
<keyword evidence="7" id="KW-0378">Hydrolase</keyword>
<evidence type="ECO:0000313" key="17">
    <source>
        <dbReference type="EMBL" id="CAE4611359.1"/>
    </source>
</evidence>
<dbReference type="EC" id="3.1.1.116" evidence="14"/>
<comment type="cofactor">
    <cofactor evidence="1">
        <name>Ca(2+)</name>
        <dbReference type="ChEBI" id="CHEBI:29108"/>
    </cofactor>
</comment>
<dbReference type="Gene3D" id="3.40.50.1820">
    <property type="entry name" value="alpha/beta hydrolase"/>
    <property type="match status" value="1"/>
</dbReference>
<evidence type="ECO:0000256" key="15">
    <source>
        <dbReference type="SAM" id="MobiDB-lite"/>
    </source>
</evidence>
<evidence type="ECO:0000256" key="1">
    <source>
        <dbReference type="ARBA" id="ARBA00001913"/>
    </source>
</evidence>
<evidence type="ECO:0000256" key="13">
    <source>
        <dbReference type="ARBA" id="ARBA00024531"/>
    </source>
</evidence>
<dbReference type="EMBL" id="HBNS01021524">
    <property type="protein sequence ID" value="CAE4611363.1"/>
    <property type="molecule type" value="Transcribed_RNA"/>
</dbReference>
<keyword evidence="6" id="KW-0479">Metal-binding</keyword>
<evidence type="ECO:0000256" key="10">
    <source>
        <dbReference type="ARBA" id="ARBA00022989"/>
    </source>
</evidence>
<dbReference type="InterPro" id="IPR052214">
    <property type="entry name" value="DAG_Lipase-Related"/>
</dbReference>
<evidence type="ECO:0000256" key="8">
    <source>
        <dbReference type="ARBA" id="ARBA00022837"/>
    </source>
</evidence>
<feature type="compositionally biased region" description="Basic and acidic residues" evidence="15">
    <location>
        <begin position="11"/>
        <end position="20"/>
    </location>
</feature>
<comment type="subcellular location">
    <subcellularLocation>
        <location evidence="2">Cell membrane</location>
        <topology evidence="2">Multi-pass membrane protein</topology>
    </subcellularLocation>
</comment>
<evidence type="ECO:0000256" key="5">
    <source>
        <dbReference type="ARBA" id="ARBA00022692"/>
    </source>
</evidence>
<keyword evidence="11" id="KW-0443">Lipid metabolism</keyword>
<keyword evidence="12" id="KW-0472">Membrane</keyword>
<dbReference type="PANTHER" id="PTHR45792">
    <property type="entry name" value="DIACYLGLYCEROL LIPASE HOMOLOG-RELATED"/>
    <property type="match status" value="1"/>
</dbReference>
<dbReference type="EMBL" id="HBNS01021522">
    <property type="protein sequence ID" value="CAE4611359.1"/>
    <property type="molecule type" value="Transcribed_RNA"/>
</dbReference>
<evidence type="ECO:0000256" key="2">
    <source>
        <dbReference type="ARBA" id="ARBA00004651"/>
    </source>
</evidence>
<keyword evidence="10" id="KW-1133">Transmembrane helix</keyword>
<keyword evidence="8" id="KW-0106">Calcium</keyword>
<proteinExistence type="predicted"/>
<name>A0A6V2FZ23_9STRA</name>
<evidence type="ECO:0000256" key="14">
    <source>
        <dbReference type="ARBA" id="ARBA00026104"/>
    </source>
</evidence>
<dbReference type="AlphaFoldDB" id="A0A6V2FZ23"/>
<dbReference type="GO" id="GO:0046872">
    <property type="term" value="F:metal ion binding"/>
    <property type="evidence" value="ECO:0007669"/>
    <property type="project" value="UniProtKB-KW"/>
</dbReference>